<name>A0AA86JR01_9CLOT</name>
<organism evidence="1 3">
    <name type="scientific">Clostridium neonatale</name>
    <dbReference type="NCBI Taxonomy" id="137838"/>
    <lineage>
        <taxon>Bacteria</taxon>
        <taxon>Bacillati</taxon>
        <taxon>Bacillota</taxon>
        <taxon>Clostridia</taxon>
        <taxon>Eubacteriales</taxon>
        <taxon>Clostridiaceae</taxon>
        <taxon>Clostridium</taxon>
    </lineage>
</organism>
<evidence type="ECO:0000313" key="3">
    <source>
        <dbReference type="Proteomes" id="UP000789738"/>
    </source>
</evidence>
<reference evidence="2" key="2">
    <citation type="submission" date="2022-10" db="EMBL/GenBank/DDBJ databases">
        <authorList>
            <person name="Aires J."/>
            <person name="Mesa V."/>
        </authorList>
    </citation>
    <scope>NUCLEOTIDE SEQUENCE</scope>
    <source>
        <strain evidence="2">Clostridium neonatale JD116</strain>
    </source>
</reference>
<accession>A0AA86JR01</accession>
<dbReference type="Proteomes" id="UP000789738">
    <property type="component" value="Unassembled WGS sequence"/>
</dbReference>
<protein>
    <submittedName>
        <fullName evidence="1">Uncharacterized protein</fullName>
    </submittedName>
</protein>
<evidence type="ECO:0000313" key="2">
    <source>
        <dbReference type="EMBL" id="CAI3588839.1"/>
    </source>
</evidence>
<evidence type="ECO:0000313" key="1">
    <source>
        <dbReference type="EMBL" id="CAG9708508.1"/>
    </source>
</evidence>
<dbReference type="EMBL" id="CAMTCP010000210">
    <property type="protein sequence ID" value="CAI3588839.1"/>
    <property type="molecule type" value="Genomic_DNA"/>
</dbReference>
<dbReference type="AlphaFoldDB" id="A0AA86JR01"/>
<proteinExistence type="predicted"/>
<dbReference type="EMBL" id="CAKJVE010000004">
    <property type="protein sequence ID" value="CAG9708508.1"/>
    <property type="molecule type" value="Genomic_DNA"/>
</dbReference>
<gene>
    <name evidence="2" type="ORF">CNEO2_280060</name>
    <name evidence="1" type="ORF">CNEO_43654</name>
</gene>
<reference evidence="1" key="1">
    <citation type="submission" date="2021-10" db="EMBL/GenBank/DDBJ databases">
        <authorList>
            <person name="Mesa V."/>
        </authorList>
    </citation>
    <scope>NUCLEOTIDE SEQUENCE</scope>
    <source>
        <strain evidence="1">CC3_PB</strain>
    </source>
</reference>
<sequence length="38" mass="4494">MKTLVIIFSNRKLNNKISFDFDNFKGKEIGKMYGILRN</sequence>
<comment type="caution">
    <text evidence="1">The sequence shown here is derived from an EMBL/GenBank/DDBJ whole genome shotgun (WGS) entry which is preliminary data.</text>
</comment>
<dbReference type="Proteomes" id="UP001189143">
    <property type="component" value="Unassembled WGS sequence"/>
</dbReference>